<accession>A0ABN7B9G2</accession>
<protein>
    <submittedName>
        <fullName evidence="1">Uncharacterized protein</fullName>
    </submittedName>
</protein>
<name>A0ABN7B9G2_9HEMI</name>
<dbReference type="Proteomes" id="UP001307889">
    <property type="component" value="Chromosome 12"/>
</dbReference>
<keyword evidence="2" id="KW-1185">Reference proteome</keyword>
<dbReference type="EMBL" id="AP028920">
    <property type="protein sequence ID" value="BET01024.1"/>
    <property type="molecule type" value="Genomic_DNA"/>
</dbReference>
<evidence type="ECO:0000313" key="2">
    <source>
        <dbReference type="Proteomes" id="UP001307889"/>
    </source>
</evidence>
<sequence length="101" mass="10886">MFSIVLKSWKTDVSDRVIPIALLSFQTTIADATTIMAQPRKTSKLETASSSVLFLLTRGLLFNGTTDDMVGNVLGLYAIGSLLTRDSAKSGTSISTRSTWP</sequence>
<evidence type="ECO:0000313" key="1">
    <source>
        <dbReference type="EMBL" id="BET01024.1"/>
    </source>
</evidence>
<gene>
    <name evidence="1" type="ORF">NTJ_13840</name>
</gene>
<reference evidence="1 2" key="1">
    <citation type="submission" date="2023-09" db="EMBL/GenBank/DDBJ databases">
        <title>Nesidiocoris tenuis whole genome shotgun sequence.</title>
        <authorList>
            <person name="Shibata T."/>
            <person name="Shimoda M."/>
            <person name="Kobayashi T."/>
            <person name="Uehara T."/>
        </authorList>
    </citation>
    <scope>NUCLEOTIDE SEQUENCE [LARGE SCALE GENOMIC DNA]</scope>
    <source>
        <strain evidence="1 2">Japan</strain>
    </source>
</reference>
<organism evidence="1 2">
    <name type="scientific">Nesidiocoris tenuis</name>
    <dbReference type="NCBI Taxonomy" id="355587"/>
    <lineage>
        <taxon>Eukaryota</taxon>
        <taxon>Metazoa</taxon>
        <taxon>Ecdysozoa</taxon>
        <taxon>Arthropoda</taxon>
        <taxon>Hexapoda</taxon>
        <taxon>Insecta</taxon>
        <taxon>Pterygota</taxon>
        <taxon>Neoptera</taxon>
        <taxon>Paraneoptera</taxon>
        <taxon>Hemiptera</taxon>
        <taxon>Heteroptera</taxon>
        <taxon>Panheteroptera</taxon>
        <taxon>Cimicomorpha</taxon>
        <taxon>Miridae</taxon>
        <taxon>Dicyphina</taxon>
        <taxon>Nesidiocoris</taxon>
    </lineage>
</organism>
<proteinExistence type="predicted"/>